<protein>
    <recommendedName>
        <fullName evidence="3">Addiction module toxin RelE</fullName>
    </recommendedName>
</protein>
<comment type="caution">
    <text evidence="1">The sequence shown here is derived from an EMBL/GenBank/DDBJ whole genome shotgun (WGS) entry which is preliminary data.</text>
</comment>
<accession>A0A210P975</accession>
<dbReference type="Proteomes" id="UP000196649">
    <property type="component" value="Unassembled WGS sequence"/>
</dbReference>
<organism evidence="1 2">
    <name type="scientific">Companilactobacillus kimchii</name>
    <dbReference type="NCBI Taxonomy" id="2801452"/>
    <lineage>
        <taxon>Bacteria</taxon>
        <taxon>Bacillati</taxon>
        <taxon>Bacillota</taxon>
        <taxon>Bacilli</taxon>
        <taxon>Lactobacillales</taxon>
        <taxon>Lactobacillaceae</taxon>
        <taxon>Companilactobacillus</taxon>
    </lineage>
</organism>
<dbReference type="EMBL" id="MXAL01000006">
    <property type="protein sequence ID" value="OWF33034.1"/>
    <property type="molecule type" value="Genomic_DNA"/>
</dbReference>
<dbReference type="InterPro" id="IPR009241">
    <property type="entry name" value="HigB-like"/>
</dbReference>
<name>A0A210P975_9LACO</name>
<gene>
    <name evidence="1" type="ORF">LKACC12383_01524</name>
</gene>
<dbReference type="Pfam" id="PF05973">
    <property type="entry name" value="Gp49"/>
    <property type="match status" value="1"/>
</dbReference>
<evidence type="ECO:0000313" key="2">
    <source>
        <dbReference type="Proteomes" id="UP000196649"/>
    </source>
</evidence>
<sequence>MKMNWTKKLKSTDGLYEIRSSWHNNIQRIIYFKIETKYVYLITHGFTKKSQKTPLVEIKKAKKRRSEYLKNHDI</sequence>
<reference evidence="1 2" key="1">
    <citation type="submission" date="2017-03" db="EMBL/GenBank/DDBJ databases">
        <title>Genome sequence of Lactobacillus kimchii KACC 12383.</title>
        <authorList>
            <person name="Chun J."/>
        </authorList>
    </citation>
    <scope>NUCLEOTIDE SEQUENCE [LARGE SCALE GENOMIC DNA]</scope>
    <source>
        <strain evidence="1 2">KACC 12383</strain>
    </source>
</reference>
<evidence type="ECO:0000313" key="1">
    <source>
        <dbReference type="EMBL" id="OWF33034.1"/>
    </source>
</evidence>
<evidence type="ECO:0008006" key="3">
    <source>
        <dbReference type="Google" id="ProtNLM"/>
    </source>
</evidence>
<dbReference type="AlphaFoldDB" id="A0A210P975"/>
<proteinExistence type="predicted"/>